<gene>
    <name evidence="1" type="ORF">SDC9_124770</name>
</gene>
<reference evidence="1" key="1">
    <citation type="submission" date="2019-08" db="EMBL/GenBank/DDBJ databases">
        <authorList>
            <person name="Kucharzyk K."/>
            <person name="Murdoch R.W."/>
            <person name="Higgins S."/>
            <person name="Loffler F."/>
        </authorList>
    </citation>
    <scope>NUCLEOTIDE SEQUENCE</scope>
</reference>
<name>A0A645CLV5_9ZZZZ</name>
<sequence>MHSVIFSLDSKIVITPNIDKIYDQFATASSNGTIVIKTYKEDIAKYLRSRDYLIIKAHGTVDDTDNIIFTHGQYSKVRNQYANFYRILDALMLTHTFVFLGCGVCDPDIQLMLENSNFSYPGCRPHFMVTDENSIQPKVRDCLSQNRNLEFLLYQNPDGTHALLLDDLKELDQLVAKKRKEIAERNTW</sequence>
<comment type="caution">
    <text evidence="1">The sequence shown here is derived from an EMBL/GenBank/DDBJ whole genome shotgun (WGS) entry which is preliminary data.</text>
</comment>
<evidence type="ECO:0000313" key="1">
    <source>
        <dbReference type="EMBL" id="MPM77762.1"/>
    </source>
</evidence>
<dbReference type="EMBL" id="VSSQ01028158">
    <property type="protein sequence ID" value="MPM77762.1"/>
    <property type="molecule type" value="Genomic_DNA"/>
</dbReference>
<dbReference type="AlphaFoldDB" id="A0A645CLV5"/>
<proteinExistence type="predicted"/>
<protein>
    <submittedName>
        <fullName evidence="1">Uncharacterized protein</fullName>
    </submittedName>
</protein>
<organism evidence="1">
    <name type="scientific">bioreactor metagenome</name>
    <dbReference type="NCBI Taxonomy" id="1076179"/>
    <lineage>
        <taxon>unclassified sequences</taxon>
        <taxon>metagenomes</taxon>
        <taxon>ecological metagenomes</taxon>
    </lineage>
</organism>
<accession>A0A645CLV5</accession>
<dbReference type="Pfam" id="PF13289">
    <property type="entry name" value="SIR2_2"/>
    <property type="match status" value="1"/>
</dbReference>